<dbReference type="GeneID" id="55819091"/>
<dbReference type="KEGG" id="vg:55819091"/>
<name>A0A3G1QTP6_9CAUD</name>
<dbReference type="RefSeq" id="YP_009889591.1">
    <property type="nucleotide sequence ID" value="NC_049510.1"/>
</dbReference>
<proteinExistence type="predicted"/>
<organism evidence="1 2">
    <name type="scientific">Erwinia phage phiEaP8</name>
    <dbReference type="NCBI Taxonomy" id="2178928"/>
    <lineage>
        <taxon>Viruses</taxon>
        <taxon>Duplodnaviria</taxon>
        <taxon>Heunggongvirae</taxon>
        <taxon>Uroviricota</taxon>
        <taxon>Caudoviricetes</taxon>
        <taxon>Schitoviridae</taxon>
        <taxon>Erskinevirinae</taxon>
        <taxon>Yonginvirus</taxon>
        <taxon>Yonginvirus EaP8</taxon>
    </lineage>
</organism>
<accession>A0A3G1QTP6</accession>
<evidence type="ECO:0000313" key="2">
    <source>
        <dbReference type="Proteomes" id="UP000267934"/>
    </source>
</evidence>
<keyword evidence="2" id="KW-1185">Reference proteome</keyword>
<sequence>MKKESSLYHSIQDLMAAMFEAERRRLQANIDRLVDQHREITGSSPTGFMYNGVLFRHSKTKTIERLPMLAWSLNDEMNRHLKDEAQIMLDCQQISQIIFKLLSRATCDQEARDLLPDCVVSLIPKFNQLRRSRSVEEAIEDDPRLTRQYHKMLPKIQIYVVSRLMY</sequence>
<dbReference type="EMBL" id="MH160392">
    <property type="protein sequence ID" value="AWN06227.1"/>
    <property type="molecule type" value="Genomic_DNA"/>
</dbReference>
<evidence type="ECO:0000313" key="1">
    <source>
        <dbReference type="EMBL" id="AWN06227.1"/>
    </source>
</evidence>
<dbReference type="Proteomes" id="UP000267934">
    <property type="component" value="Segment"/>
</dbReference>
<protein>
    <submittedName>
        <fullName evidence="1">Uncharacterized protein</fullName>
    </submittedName>
</protein>
<reference evidence="1 2" key="1">
    <citation type="journal article" date="2018" name="Plant Pathol. J.">
        <title>Characterization of the Lytic Bacteriophage phiEaP-8 Effective against Both Erwinia amylovora and Erwinia pyrifoliae Causing Severe Diseases in Apple and Pear.</title>
        <authorList>
            <person name="Park J."/>
            <person name="Lee G.M."/>
            <person name="Kim D."/>
            <person name="Park D.H."/>
            <person name="Oh C.S."/>
        </authorList>
    </citation>
    <scope>NUCLEOTIDE SEQUENCE [LARGE SCALE GENOMIC DNA]</scope>
</reference>